<sequence>MEIAINGSVLRKTIADLSLNIAAFWFTAAFIVPIFSPDSAAREIAALLLDLFLGTVFLGLSYNLNLPNQEL</sequence>
<proteinExistence type="predicted"/>
<feature type="transmembrane region" description="Helical" evidence="1">
    <location>
        <begin position="47"/>
        <end position="64"/>
    </location>
</feature>
<keyword evidence="1" id="KW-0812">Transmembrane</keyword>
<reference evidence="2 3" key="1">
    <citation type="journal article" date="2016" name="Nat. Commun.">
        <title>Thousands of microbial genomes shed light on interconnected biogeochemical processes in an aquifer system.</title>
        <authorList>
            <person name="Anantharaman K."/>
            <person name="Brown C.T."/>
            <person name="Hug L.A."/>
            <person name="Sharon I."/>
            <person name="Castelle C.J."/>
            <person name="Probst A.J."/>
            <person name="Thomas B.C."/>
            <person name="Singh A."/>
            <person name="Wilkins M.J."/>
            <person name="Karaoz U."/>
            <person name="Brodie E.L."/>
            <person name="Williams K.H."/>
            <person name="Hubbard S.S."/>
            <person name="Banfield J.F."/>
        </authorList>
    </citation>
    <scope>NUCLEOTIDE SEQUENCE [LARGE SCALE GENOMIC DNA]</scope>
</reference>
<dbReference type="AlphaFoldDB" id="A0A1G1X240"/>
<name>A0A1G1X240_9BACT</name>
<comment type="caution">
    <text evidence="2">The sequence shown here is derived from an EMBL/GenBank/DDBJ whole genome shotgun (WGS) entry which is preliminary data.</text>
</comment>
<feature type="transmembrane region" description="Helical" evidence="1">
    <location>
        <begin position="17"/>
        <end position="35"/>
    </location>
</feature>
<dbReference type="Proteomes" id="UP000177528">
    <property type="component" value="Unassembled WGS sequence"/>
</dbReference>
<protein>
    <submittedName>
        <fullName evidence="2">Uncharacterized protein</fullName>
    </submittedName>
</protein>
<keyword evidence="1" id="KW-0472">Membrane</keyword>
<evidence type="ECO:0000313" key="3">
    <source>
        <dbReference type="Proteomes" id="UP000177528"/>
    </source>
</evidence>
<accession>A0A1G1X240</accession>
<evidence type="ECO:0000313" key="2">
    <source>
        <dbReference type="EMBL" id="OGY34072.1"/>
    </source>
</evidence>
<evidence type="ECO:0000256" key="1">
    <source>
        <dbReference type="SAM" id="Phobius"/>
    </source>
</evidence>
<dbReference type="EMBL" id="MHHR01000023">
    <property type="protein sequence ID" value="OGY34072.1"/>
    <property type="molecule type" value="Genomic_DNA"/>
</dbReference>
<gene>
    <name evidence="2" type="ORF">A3D99_02355</name>
</gene>
<keyword evidence="1" id="KW-1133">Transmembrane helix</keyword>
<organism evidence="2 3">
    <name type="scientific">Candidatus Andersenbacteria bacterium RIFCSPHIGHO2_12_FULL_45_11</name>
    <dbReference type="NCBI Taxonomy" id="1797281"/>
    <lineage>
        <taxon>Bacteria</taxon>
        <taxon>Candidatus Anderseniibacteriota</taxon>
    </lineage>
</organism>